<evidence type="ECO:0000313" key="2">
    <source>
        <dbReference type="EMBL" id="KJA15063.1"/>
    </source>
</evidence>
<dbReference type="EMBL" id="KN817655">
    <property type="protein sequence ID" value="KJA15063.1"/>
    <property type="molecule type" value="Genomic_DNA"/>
</dbReference>
<dbReference type="Proteomes" id="UP000054270">
    <property type="component" value="Unassembled WGS sequence"/>
</dbReference>
<keyword evidence="1" id="KW-0175">Coiled coil</keyword>
<reference evidence="3" key="1">
    <citation type="submission" date="2014-04" db="EMBL/GenBank/DDBJ databases">
        <title>Evolutionary Origins and Diversification of the Mycorrhizal Mutualists.</title>
        <authorList>
            <consortium name="DOE Joint Genome Institute"/>
            <consortium name="Mycorrhizal Genomics Consortium"/>
            <person name="Kohler A."/>
            <person name="Kuo A."/>
            <person name="Nagy L.G."/>
            <person name="Floudas D."/>
            <person name="Copeland A."/>
            <person name="Barry K.W."/>
            <person name="Cichocki N."/>
            <person name="Veneault-Fourrey C."/>
            <person name="LaButti K."/>
            <person name="Lindquist E.A."/>
            <person name="Lipzen A."/>
            <person name="Lundell T."/>
            <person name="Morin E."/>
            <person name="Murat C."/>
            <person name="Riley R."/>
            <person name="Ohm R."/>
            <person name="Sun H."/>
            <person name="Tunlid A."/>
            <person name="Henrissat B."/>
            <person name="Grigoriev I.V."/>
            <person name="Hibbett D.S."/>
            <person name="Martin F."/>
        </authorList>
    </citation>
    <scope>NUCLEOTIDE SEQUENCE [LARGE SCALE GENOMIC DNA]</scope>
    <source>
        <strain evidence="3">FD-334 SS-4</strain>
    </source>
</reference>
<gene>
    <name evidence="2" type="ORF">HYPSUDRAFT_59022</name>
</gene>
<organism evidence="2 3">
    <name type="scientific">Hypholoma sublateritium (strain FD-334 SS-4)</name>
    <dbReference type="NCBI Taxonomy" id="945553"/>
    <lineage>
        <taxon>Eukaryota</taxon>
        <taxon>Fungi</taxon>
        <taxon>Dikarya</taxon>
        <taxon>Basidiomycota</taxon>
        <taxon>Agaricomycotina</taxon>
        <taxon>Agaricomycetes</taxon>
        <taxon>Agaricomycetidae</taxon>
        <taxon>Agaricales</taxon>
        <taxon>Agaricineae</taxon>
        <taxon>Strophariaceae</taxon>
        <taxon>Hypholoma</taxon>
    </lineage>
</organism>
<feature type="coiled-coil region" evidence="1">
    <location>
        <begin position="9"/>
        <end position="71"/>
    </location>
</feature>
<evidence type="ECO:0000256" key="1">
    <source>
        <dbReference type="SAM" id="Coils"/>
    </source>
</evidence>
<evidence type="ECO:0000313" key="3">
    <source>
        <dbReference type="Proteomes" id="UP000054270"/>
    </source>
</evidence>
<protein>
    <submittedName>
        <fullName evidence="2">Uncharacterized protein</fullName>
    </submittedName>
</protein>
<keyword evidence="3" id="KW-1185">Reference proteome</keyword>
<proteinExistence type="predicted"/>
<accession>A0A0D2LW38</accession>
<sequence length="313" mass="33703">MSDNTIAVIERITQRLDQLLADNNEIRNENARISNELQHIAQLRVQDQTIIEDLNKKLQEAHTSLKATAEDLLLVKREKDVLEGNCLSISGEILKFANRRQLTLGDGVEGARLGRLSGDGAGAEASSGILLRRLGLRISEVERGHRWLARSGGMAPIASISTSTVAYTDVCERRLATPHHRISCANDESVDSSSAPLASWSTGYAFVLPSRGARRGPAGKSNCAGITCRARYAYGVGHRHQPLKKCSSETSDRALSLPHPVYGSGVMKMSFLIVTGKAPNNAGGSPQTGTPIEVRHRAHAGLGGDDARTARVE</sequence>
<dbReference type="AlphaFoldDB" id="A0A0D2LW38"/>
<name>A0A0D2LW38_HYPSF</name>